<dbReference type="NCBIfam" id="TIGR04057">
    <property type="entry name" value="SusC_RagA_signa"/>
    <property type="match status" value="1"/>
</dbReference>
<dbReference type="InterPro" id="IPR000531">
    <property type="entry name" value="Beta-barrel_TonB"/>
</dbReference>
<proteinExistence type="inferred from homology"/>
<evidence type="ECO:0000259" key="10">
    <source>
        <dbReference type="Pfam" id="PF00593"/>
    </source>
</evidence>
<name>E5X1C0_9BACE</name>
<keyword evidence="12" id="KW-0675">Receptor</keyword>
<evidence type="ECO:0000313" key="13">
    <source>
        <dbReference type="Proteomes" id="UP000003246"/>
    </source>
</evidence>
<dbReference type="GO" id="GO:0009279">
    <property type="term" value="C:cell outer membrane"/>
    <property type="evidence" value="ECO:0007669"/>
    <property type="project" value="UniProtKB-SubCell"/>
</dbReference>
<evidence type="ECO:0000256" key="9">
    <source>
        <dbReference type="RuleBase" id="RU003357"/>
    </source>
</evidence>
<dbReference type="InterPro" id="IPR037066">
    <property type="entry name" value="Plug_dom_sf"/>
</dbReference>
<keyword evidence="2 8" id="KW-0813">Transport</keyword>
<evidence type="ECO:0000256" key="6">
    <source>
        <dbReference type="ARBA" id="ARBA00023136"/>
    </source>
</evidence>
<evidence type="ECO:0000313" key="12">
    <source>
        <dbReference type="EMBL" id="EFV29225.1"/>
    </source>
</evidence>
<feature type="domain" description="TonB-dependent receptor-like beta-barrel" evidence="10">
    <location>
        <begin position="476"/>
        <end position="934"/>
    </location>
</feature>
<reference evidence="12 13" key="1">
    <citation type="submission" date="2010-10" db="EMBL/GenBank/DDBJ databases">
        <title>The Genome Sequence of Bacteroides eggerthii strain 1_2_48FAA.</title>
        <authorList>
            <consortium name="The Broad Institute Genome Sequencing Platform"/>
            <person name="Ward D."/>
            <person name="Earl A."/>
            <person name="Feldgarden M."/>
            <person name="Young S.K."/>
            <person name="Gargeya S."/>
            <person name="Zeng Q."/>
            <person name="Alvarado L."/>
            <person name="Berlin A."/>
            <person name="Bochicchio J."/>
            <person name="Chapman S.B."/>
            <person name="Chen Z."/>
            <person name="Freedman E."/>
            <person name="Gellesch M."/>
            <person name="Goldberg J."/>
            <person name="Griggs A."/>
            <person name="Gujja S."/>
            <person name="Heilman E."/>
            <person name="Heiman D."/>
            <person name="Howarth C."/>
            <person name="Mehta T."/>
            <person name="Neiman D."/>
            <person name="Pearson M."/>
            <person name="Roberts A."/>
            <person name="Saif S."/>
            <person name="Shea T."/>
            <person name="Shenoy N."/>
            <person name="Sisk P."/>
            <person name="Stolte C."/>
            <person name="Sykes S."/>
            <person name="White J."/>
            <person name="Yandava C."/>
            <person name="Allen-Vercoe E."/>
            <person name="Ambrose C."/>
            <person name="Strauss J."/>
            <person name="Daigneault M."/>
            <person name="Haas B."/>
            <person name="Nusbaum C."/>
            <person name="Birren B."/>
        </authorList>
    </citation>
    <scope>NUCLEOTIDE SEQUENCE [LARGE SCALE GENOMIC DNA]</scope>
    <source>
        <strain evidence="12 13">1_2_48FAA</strain>
    </source>
</reference>
<protein>
    <submittedName>
        <fullName evidence="12">TonB-dependent Receptor Plug domain-containing protein</fullName>
    </submittedName>
</protein>
<dbReference type="Pfam" id="PF13715">
    <property type="entry name" value="CarbopepD_reg_2"/>
    <property type="match status" value="1"/>
</dbReference>
<dbReference type="InterPro" id="IPR023996">
    <property type="entry name" value="TonB-dep_OMP_SusC/RagA"/>
</dbReference>
<dbReference type="NCBIfam" id="TIGR04056">
    <property type="entry name" value="OMP_RagA_SusC"/>
    <property type="match status" value="1"/>
</dbReference>
<evidence type="ECO:0000259" key="11">
    <source>
        <dbReference type="Pfam" id="PF07715"/>
    </source>
</evidence>
<organism evidence="12 13">
    <name type="scientific">Bacteroides eggerthii 1_2_48FAA</name>
    <dbReference type="NCBI Taxonomy" id="665953"/>
    <lineage>
        <taxon>Bacteria</taxon>
        <taxon>Pseudomonadati</taxon>
        <taxon>Bacteroidota</taxon>
        <taxon>Bacteroidia</taxon>
        <taxon>Bacteroidales</taxon>
        <taxon>Bacteroidaceae</taxon>
        <taxon>Bacteroides</taxon>
    </lineage>
</organism>
<dbReference type="RefSeq" id="WP_004294646.1">
    <property type="nucleotide sequence ID" value="NZ_AKBX01000006.1"/>
</dbReference>
<dbReference type="Proteomes" id="UP000003246">
    <property type="component" value="Unassembled WGS sequence"/>
</dbReference>
<dbReference type="HOGENOM" id="CLU_004317_1_1_10"/>
<dbReference type="Gene3D" id="2.40.170.20">
    <property type="entry name" value="TonB-dependent receptor, beta-barrel domain"/>
    <property type="match status" value="1"/>
</dbReference>
<comment type="subcellular location">
    <subcellularLocation>
        <location evidence="1 8">Cell outer membrane</location>
        <topology evidence="1 8">Multi-pass membrane protein</topology>
    </subcellularLocation>
</comment>
<keyword evidence="3 8" id="KW-1134">Transmembrane beta strand</keyword>
<dbReference type="InterPro" id="IPR039426">
    <property type="entry name" value="TonB-dep_rcpt-like"/>
</dbReference>
<dbReference type="InterPro" id="IPR023997">
    <property type="entry name" value="TonB-dep_OMP_SusC/RagA_CS"/>
</dbReference>
<dbReference type="InterPro" id="IPR008969">
    <property type="entry name" value="CarboxyPept-like_regulatory"/>
</dbReference>
<dbReference type="AlphaFoldDB" id="E5X1C0"/>
<keyword evidence="4 8" id="KW-0812">Transmembrane</keyword>
<comment type="similarity">
    <text evidence="8 9">Belongs to the TonB-dependent receptor family.</text>
</comment>
<dbReference type="Pfam" id="PF00593">
    <property type="entry name" value="TonB_dep_Rec_b-barrel"/>
    <property type="match status" value="1"/>
</dbReference>
<dbReference type="PROSITE" id="PS52016">
    <property type="entry name" value="TONB_DEPENDENT_REC_3"/>
    <property type="match status" value="1"/>
</dbReference>
<gene>
    <name evidence="12" type="ORF">HMPREF1016_02726</name>
</gene>
<dbReference type="Gene3D" id="2.170.130.10">
    <property type="entry name" value="TonB-dependent receptor, plug domain"/>
    <property type="match status" value="1"/>
</dbReference>
<keyword evidence="6 8" id="KW-0472">Membrane</keyword>
<comment type="caution">
    <text evidence="12">The sequence shown here is derived from an EMBL/GenBank/DDBJ whole genome shotgun (WGS) entry which is preliminary data.</text>
</comment>
<keyword evidence="7 8" id="KW-0998">Cell outer membrane</keyword>
<dbReference type="Gene3D" id="2.60.40.1120">
    <property type="entry name" value="Carboxypeptidase-like, regulatory domain"/>
    <property type="match status" value="1"/>
</dbReference>
<evidence type="ECO:0000256" key="3">
    <source>
        <dbReference type="ARBA" id="ARBA00022452"/>
    </source>
</evidence>
<dbReference type="InterPro" id="IPR012910">
    <property type="entry name" value="Plug_dom"/>
</dbReference>
<sequence length="1095" mass="122801">MYINTKQNQKIILKFMEIKLFAKRISILFLLILAITTNMIYAQNTDIISGRVSSSIGEPMIGASVMVKGTTNGTITDLDGNFKVEASSTATLIISYVGYVTQEVQIAGRKAVNITLKEDTGLLEEIVVVGFGTQKKVNLTGAVGLADAESLKERPVLNATQALQGLVPGLQITQTNGTLGDTPTINIRGTGTIGEGSSGSPLILIDGMEGDLNMINPQDIASVSVLKDAASSSIYGSRAPFGVILITTKTGSKDKISINYNNSFRWASPIKMMKMMNSVNFASFLNDAMTNSGRSPQFVLDHVNRMEDYMNAVPCGPGQRRKVDGTIIYAIDPDVNGQWLDGYANGIDNVNIFDEIYKGTTFNQEHNFSASGGNDRINYYVSFNYMHQDGFMKIGNDDLKRYNTTTKLNITLTDWLKLNLSTRFTRQDYEHPFFMDNWEYYELVGRSSWPNIPLYDRNGYYFNAPSVPLKLAEQGSKMRQTDNLYQQVGFMIEPIKNWVTHINFNYRINNVFNRSQQFAIYNHDINGEPYSSDLTSGIGEDISKENYYNFEVYSEYTHSFKEKHNLHVLVGSQIEDFKRQTHNLYRDGIILNSKPEVDLTTGLGSNGSVVSPTVGGQRSEWGLVGFFGRLNYDFEGKYLFEGNLRYDGSSRFRKNNRWKLFPSFSLGWNIAREEFFIPLQDVVGMLKLRASYGTLGNQNTNNWYQTYQTIKLNIAGGTWLQNGIKPNTSSAPSLVSTELTWETVETYNIGLDWALFNNRLTGSFDYFVRNTNNMVGKSPELPAILGTDVPVTNNTNLRTSGWELNIGWQDRLSNGLSYSATFLLSDSRTKITKYPNNPTGLIESYIAGRYTNEIWGYETYGIARSDEEMQEHLANVDQSSIGSNWAAGDVMYKDKNNDKRISAGSKTLSDHGDLTVIGNSTPRYHFGIDLTANWKGFDIRAFFQGIMKRDYWQGSPFFFGGGNDVWWAEGITDVADYFRNEDSWSVKNGFLSENTNAYLPRPSLGWNAKNYQCQKGYLQNAAYIRLKNLQLGYSLPQKVLNKIGVQNLRVYVSGENLWTGTKLAEQFDPETVSGGSGGNAYPLSRTLSCGLSLTF</sequence>
<dbReference type="Pfam" id="PF07715">
    <property type="entry name" value="Plug"/>
    <property type="match status" value="1"/>
</dbReference>
<dbReference type="InterPro" id="IPR036942">
    <property type="entry name" value="Beta-barrel_TonB_sf"/>
</dbReference>
<dbReference type="SUPFAM" id="SSF49464">
    <property type="entry name" value="Carboxypeptidase regulatory domain-like"/>
    <property type="match status" value="1"/>
</dbReference>
<accession>E5X1C0</accession>
<keyword evidence="5 9" id="KW-0798">TonB box</keyword>
<evidence type="ECO:0000256" key="2">
    <source>
        <dbReference type="ARBA" id="ARBA00022448"/>
    </source>
</evidence>
<evidence type="ECO:0000256" key="8">
    <source>
        <dbReference type="PROSITE-ProRule" id="PRU01360"/>
    </source>
</evidence>
<dbReference type="FunFam" id="2.60.40.1120:FF:000003">
    <property type="entry name" value="Outer membrane protein Omp121"/>
    <property type="match status" value="1"/>
</dbReference>
<evidence type="ECO:0000256" key="4">
    <source>
        <dbReference type="ARBA" id="ARBA00022692"/>
    </source>
</evidence>
<evidence type="ECO:0000256" key="7">
    <source>
        <dbReference type="ARBA" id="ARBA00023237"/>
    </source>
</evidence>
<dbReference type="FunFam" id="2.170.130.10:FF:000024">
    <property type="entry name" value="Outer membrane protein"/>
    <property type="match status" value="1"/>
</dbReference>
<dbReference type="SUPFAM" id="SSF56935">
    <property type="entry name" value="Porins"/>
    <property type="match status" value="1"/>
</dbReference>
<feature type="domain" description="TonB-dependent receptor plug" evidence="11">
    <location>
        <begin position="137"/>
        <end position="243"/>
    </location>
</feature>
<evidence type="ECO:0000256" key="5">
    <source>
        <dbReference type="ARBA" id="ARBA00023077"/>
    </source>
</evidence>
<evidence type="ECO:0000256" key="1">
    <source>
        <dbReference type="ARBA" id="ARBA00004571"/>
    </source>
</evidence>
<dbReference type="EMBL" id="ACWG01000033">
    <property type="protein sequence ID" value="EFV29225.1"/>
    <property type="molecule type" value="Genomic_DNA"/>
</dbReference>